<keyword evidence="2" id="KW-1133">Transmembrane helix</keyword>
<keyword evidence="2" id="KW-0812">Transmembrane</keyword>
<feature type="region of interest" description="Disordered" evidence="1">
    <location>
        <begin position="50"/>
        <end position="151"/>
    </location>
</feature>
<organism evidence="5 6">
    <name type="scientific">Mesomycoplasma bovoculi M165/69</name>
    <dbReference type="NCBI Taxonomy" id="743966"/>
    <lineage>
        <taxon>Bacteria</taxon>
        <taxon>Bacillati</taxon>
        <taxon>Mycoplasmatota</taxon>
        <taxon>Mycoplasmoidales</taxon>
        <taxon>Metamycoplasmataceae</taxon>
        <taxon>Mesomycoplasma</taxon>
    </lineage>
</organism>
<dbReference type="InterPro" id="IPR030942">
    <property type="entry name" value="Mycoplas_M_dom"/>
</dbReference>
<dbReference type="NCBIfam" id="TIGR04524">
    <property type="entry name" value="mycoplas_M_dom"/>
    <property type="match status" value="1"/>
</dbReference>
<sequence length="745" mass="83609">MNRLYFTKRAKVVIGLSTIVFVGVTGFGLTTNLSNFSYFANQNIIYSTSSPSTIEKNPVNDKNFTSPVTNVKFVPKPPEKVETIKKVEAPKTDQSNIIPPKPKQSSKAPDTQISISTPKVEAKPVKNPTPSRSEDSKNQAPAPAVTPLSVDQILPNDDKLLKELQNRLNASFSVPSNYSDVEKEALLNYELGLKARIKRTLQDYLNLKQQYLENERSRRENFDTPYNFYAKGNRSLWEEAHDHKRFELIGVSYNNDLQRYQRELDLYAKQPEKTSFTPDELTAISRGMTFSPEDNLVMKYRNPDDNPVTGKNGTYRIRNRKRFFNTPGWVPLNPEEISSGNFPGWTKTDISSTGNYKSQGVDGQYIKVYKYVPNDKYEPVDGKTKGEQHLIELDANDKNSFAKFQEVLKKVAASDSKLTAVRIKNIGEIHSTQNASNILSHMPNSIKAAYVFLNNYYAVDSLDGLRGKKLDELAIYTEKNSLNADWAINPNDIENVKYISFDYFNQGELDRNAGKAGSSIVFNTLRWTSKDDRTSIAKGLKIAYDDKLTERIFQGNLGGKGGYPTILDFSATKQNTFTGLDLNKVNELFNDKIKNWPGDKYAQEDYQHRNLRFTKLIIGSHQGKLTFNAQDLNDAGWNWFVAKSQFEQPKIEIKEGDQITPSPTVEVTGQLNSQGVQNLIEFIHIANSNTSGMNITLVNVGSQNIGLFNNKININTPGTDKITKISADALSPSTGSGSSNDGGYI</sequence>
<evidence type="ECO:0008006" key="7">
    <source>
        <dbReference type="Google" id="ProtNLM"/>
    </source>
</evidence>
<feature type="domain" description="IgG-blocking virulence" evidence="3">
    <location>
        <begin position="314"/>
        <end position="507"/>
    </location>
</feature>
<dbReference type="STRING" id="743966.MYB_01850"/>
<dbReference type="OrthoDB" id="401311at2"/>
<reference evidence="5 6" key="1">
    <citation type="journal article" date="2014" name="Genome Announc.">
        <title>Complete Genome Sequence of Mycoplasma bovoculi Strain M165/69T (ATCC 29104).</title>
        <authorList>
            <person name="Calcutt M.J."/>
            <person name="Foecking M.F."/>
        </authorList>
    </citation>
    <scope>NUCLEOTIDE SEQUENCE [LARGE SCALE GENOMIC DNA]</scope>
    <source>
        <strain evidence="5">M165/69</strain>
    </source>
</reference>
<feature type="transmembrane region" description="Helical" evidence="2">
    <location>
        <begin position="12"/>
        <end position="29"/>
    </location>
</feature>
<dbReference type="HOGENOM" id="CLU_021962_0_0_14"/>
<feature type="compositionally biased region" description="Polar residues" evidence="1">
    <location>
        <begin position="92"/>
        <end position="117"/>
    </location>
</feature>
<accession>W5V0T1</accession>
<dbReference type="RefSeq" id="WP_022935453.1">
    <property type="nucleotide sequence ID" value="NZ_CP007154.1"/>
</dbReference>
<dbReference type="eggNOG" id="COG0810">
    <property type="taxonomic scope" value="Bacteria"/>
</dbReference>
<gene>
    <name evidence="5" type="ORF">MYB_01850</name>
</gene>
<evidence type="ECO:0000313" key="6">
    <source>
        <dbReference type="Proteomes" id="UP000019229"/>
    </source>
</evidence>
<name>W5V0T1_9BACT</name>
<evidence type="ECO:0000259" key="4">
    <source>
        <dbReference type="Pfam" id="PF26364"/>
    </source>
</evidence>
<evidence type="ECO:0000256" key="1">
    <source>
        <dbReference type="SAM" id="MobiDB-lite"/>
    </source>
</evidence>
<dbReference type="EMBL" id="CP007154">
    <property type="protein sequence ID" value="AHH45378.1"/>
    <property type="molecule type" value="Genomic_DNA"/>
</dbReference>
<protein>
    <recommendedName>
        <fullName evidence="7">Immunoglobulin-blocking virulence protein</fullName>
    </recommendedName>
</protein>
<proteinExistence type="predicted"/>
<dbReference type="Pfam" id="PF26364">
    <property type="entry name" value="MIB_M2"/>
    <property type="match status" value="1"/>
</dbReference>
<evidence type="ECO:0000313" key="5">
    <source>
        <dbReference type="EMBL" id="AHH45378.1"/>
    </source>
</evidence>
<dbReference type="Proteomes" id="UP000019229">
    <property type="component" value="Chromosome"/>
</dbReference>
<dbReference type="NCBIfam" id="TIGR04526">
    <property type="entry name" value="predic_Ig_block"/>
    <property type="match status" value="1"/>
</dbReference>
<dbReference type="Pfam" id="PF26360">
    <property type="entry name" value="MIB_M1"/>
    <property type="match status" value="1"/>
</dbReference>
<dbReference type="PATRIC" id="fig|743966.3.peg.374"/>
<evidence type="ECO:0000256" key="2">
    <source>
        <dbReference type="SAM" id="Phobius"/>
    </source>
</evidence>
<dbReference type="AlphaFoldDB" id="W5V0T1"/>
<keyword evidence="2" id="KW-0472">Membrane</keyword>
<keyword evidence="6" id="KW-1185">Reference proteome</keyword>
<dbReference type="InterPro" id="IPR030941">
    <property type="entry name" value="Predic_Ig_block"/>
</dbReference>
<dbReference type="InterPro" id="IPR058860">
    <property type="entry name" value="MIB_M2"/>
</dbReference>
<feature type="domain" description="Mycoplasma immunoglobulin binding protein M2" evidence="4">
    <location>
        <begin position="522"/>
        <end position="709"/>
    </location>
</feature>
<feature type="compositionally biased region" description="Polar residues" evidence="1">
    <location>
        <begin position="50"/>
        <end position="69"/>
    </location>
</feature>
<evidence type="ECO:0000259" key="3">
    <source>
        <dbReference type="Pfam" id="PF26360"/>
    </source>
</evidence>
<dbReference type="KEGG" id="mbc:MYB_01850"/>
<feature type="compositionally biased region" description="Basic and acidic residues" evidence="1">
    <location>
        <begin position="77"/>
        <end position="91"/>
    </location>
</feature>